<keyword evidence="1" id="KW-0812">Transmembrane</keyword>
<dbReference type="Proteomes" id="UP000727456">
    <property type="component" value="Unassembled WGS sequence"/>
</dbReference>
<organism evidence="2 3">
    <name type="scientific">Sphingomonas vulcanisoli</name>
    <dbReference type="NCBI Taxonomy" id="1658060"/>
    <lineage>
        <taxon>Bacteria</taxon>
        <taxon>Pseudomonadati</taxon>
        <taxon>Pseudomonadota</taxon>
        <taxon>Alphaproteobacteria</taxon>
        <taxon>Sphingomonadales</taxon>
        <taxon>Sphingomonadaceae</taxon>
        <taxon>Sphingomonas</taxon>
    </lineage>
</organism>
<keyword evidence="1" id="KW-1133">Transmembrane helix</keyword>
<name>A0ABX0TZJ9_9SPHN</name>
<keyword evidence="1" id="KW-0472">Membrane</keyword>
<dbReference type="EMBL" id="JAAOZC010000007">
    <property type="protein sequence ID" value="NIJ09056.1"/>
    <property type="molecule type" value="Genomic_DNA"/>
</dbReference>
<reference evidence="2 3" key="1">
    <citation type="submission" date="2020-03" db="EMBL/GenBank/DDBJ databases">
        <title>Genomic Encyclopedia of Type Strains, Phase III (KMG-III): the genomes of soil and plant-associated and newly described type strains.</title>
        <authorList>
            <person name="Whitman W."/>
        </authorList>
    </citation>
    <scope>NUCLEOTIDE SEQUENCE [LARGE SCALE GENOMIC DNA]</scope>
    <source>
        <strain evidence="2 3">CECT 8804</strain>
    </source>
</reference>
<gene>
    <name evidence="2" type="ORF">FHS31_002686</name>
</gene>
<feature type="transmembrane region" description="Helical" evidence="1">
    <location>
        <begin position="12"/>
        <end position="33"/>
    </location>
</feature>
<evidence type="ECO:0000313" key="3">
    <source>
        <dbReference type="Proteomes" id="UP000727456"/>
    </source>
</evidence>
<evidence type="ECO:0000313" key="2">
    <source>
        <dbReference type="EMBL" id="NIJ09056.1"/>
    </source>
</evidence>
<evidence type="ECO:0000256" key="1">
    <source>
        <dbReference type="SAM" id="Phobius"/>
    </source>
</evidence>
<protein>
    <submittedName>
        <fullName evidence="2">Uncharacterized protein</fullName>
    </submittedName>
</protein>
<sequence>MGFSFTDSSPGLLGTVAIVLLIGVAVTVVVVMLRLGKMGRDDVVDGEGDHPDLLG</sequence>
<accession>A0ABX0TZJ9</accession>
<keyword evidence="3" id="KW-1185">Reference proteome</keyword>
<proteinExistence type="predicted"/>
<dbReference type="RefSeq" id="WP_167074284.1">
    <property type="nucleotide sequence ID" value="NZ_JAAOZC010000007.1"/>
</dbReference>
<comment type="caution">
    <text evidence="2">The sequence shown here is derived from an EMBL/GenBank/DDBJ whole genome shotgun (WGS) entry which is preliminary data.</text>
</comment>